<evidence type="ECO:0000313" key="3">
    <source>
        <dbReference type="Proteomes" id="UP000050783"/>
    </source>
</evidence>
<keyword evidence="2" id="KW-0808">Transferase</keyword>
<dbReference type="Pfam" id="PF00583">
    <property type="entry name" value="Acetyltransf_1"/>
    <property type="match status" value="1"/>
</dbReference>
<protein>
    <submittedName>
        <fullName evidence="2">Acetyltransferase (GNAT) family protein</fullName>
    </submittedName>
</protein>
<dbReference type="SUPFAM" id="SSF55729">
    <property type="entry name" value="Acyl-CoA N-acyltransferases (Nat)"/>
    <property type="match status" value="1"/>
</dbReference>
<dbReference type="STRING" id="81569.RUM4293_02195"/>
<dbReference type="CDD" id="cd04301">
    <property type="entry name" value="NAT_SF"/>
    <property type="match status" value="1"/>
</dbReference>
<dbReference type="Proteomes" id="UP000050783">
    <property type="component" value="Unassembled WGS sequence"/>
</dbReference>
<dbReference type="OrthoDB" id="9127144at2"/>
<reference evidence="2 3" key="1">
    <citation type="submission" date="2015-09" db="EMBL/GenBank/DDBJ databases">
        <authorList>
            <consortium name="Swine Surveillance"/>
        </authorList>
    </citation>
    <scope>NUCLEOTIDE SEQUENCE [LARGE SCALE GENOMIC DNA]</scope>
    <source>
        <strain evidence="2 3">CECT 4292</strain>
    </source>
</reference>
<dbReference type="GO" id="GO:0016747">
    <property type="term" value="F:acyltransferase activity, transferring groups other than amino-acyl groups"/>
    <property type="evidence" value="ECO:0007669"/>
    <property type="project" value="InterPro"/>
</dbReference>
<evidence type="ECO:0000259" key="1">
    <source>
        <dbReference type="PROSITE" id="PS51186"/>
    </source>
</evidence>
<gene>
    <name evidence="2" type="ORF">RUA4292_03799</name>
</gene>
<dbReference type="GeneID" id="55494940"/>
<feature type="domain" description="N-acetyltransferase" evidence="1">
    <location>
        <begin position="2"/>
        <end position="154"/>
    </location>
</feature>
<proteinExistence type="predicted"/>
<organism evidence="2 3">
    <name type="scientific">Ruegeria atlantica</name>
    <dbReference type="NCBI Taxonomy" id="81569"/>
    <lineage>
        <taxon>Bacteria</taxon>
        <taxon>Pseudomonadati</taxon>
        <taxon>Pseudomonadota</taxon>
        <taxon>Alphaproteobacteria</taxon>
        <taxon>Rhodobacterales</taxon>
        <taxon>Roseobacteraceae</taxon>
        <taxon>Ruegeria</taxon>
    </lineage>
</organism>
<name>A0A0P1EHQ6_9RHOB</name>
<dbReference type="PROSITE" id="PS51186">
    <property type="entry name" value="GNAT"/>
    <property type="match status" value="1"/>
</dbReference>
<sequence length="154" mass="16552">MVEFALLSQKTLGPLAALSVRENQAGFVATNLMTMAQSIFEPGSEIYGIWDGGDAVGLLAIVDMAHPDAELDDEDDPDGVYIWRLMVDESRQGRGYGMAALDFAKSVALKKGRSNLVISVVDEPGSALPLYQSFGFAPTGRLVDGEVELIMRLA</sequence>
<dbReference type="RefSeq" id="WP_058278990.1">
    <property type="nucleotide sequence ID" value="NZ_CYPU01000070.1"/>
</dbReference>
<evidence type="ECO:0000313" key="2">
    <source>
        <dbReference type="EMBL" id="CUH49603.1"/>
    </source>
</evidence>
<dbReference type="AlphaFoldDB" id="A0A0P1EHQ6"/>
<dbReference type="InterPro" id="IPR000182">
    <property type="entry name" value="GNAT_dom"/>
</dbReference>
<dbReference type="EMBL" id="CYPU01000070">
    <property type="protein sequence ID" value="CUH49603.1"/>
    <property type="molecule type" value="Genomic_DNA"/>
</dbReference>
<dbReference type="InterPro" id="IPR016181">
    <property type="entry name" value="Acyl_CoA_acyltransferase"/>
</dbReference>
<dbReference type="Gene3D" id="3.40.630.30">
    <property type="match status" value="1"/>
</dbReference>
<accession>A0A0P1EHQ6</accession>